<comment type="caution">
    <text evidence="2">The sequence shown here is derived from an EMBL/GenBank/DDBJ whole genome shotgun (WGS) entry which is preliminary data.</text>
</comment>
<dbReference type="Pfam" id="PF00701">
    <property type="entry name" value="DHDPS"/>
    <property type="match status" value="1"/>
</dbReference>
<dbReference type="SUPFAM" id="SSF51569">
    <property type="entry name" value="Aldolase"/>
    <property type="match status" value="1"/>
</dbReference>
<dbReference type="CDD" id="cd00408">
    <property type="entry name" value="DHDPS-like"/>
    <property type="match status" value="1"/>
</dbReference>
<dbReference type="AlphaFoldDB" id="A0A848M700"/>
<protein>
    <submittedName>
        <fullName evidence="2">Dihydrodipicolinate synthase family protein</fullName>
    </submittedName>
</protein>
<organism evidence="2 3">
    <name type="scientific">Paenibacillus lemnae</name>
    <dbReference type="NCBI Taxonomy" id="1330551"/>
    <lineage>
        <taxon>Bacteria</taxon>
        <taxon>Bacillati</taxon>
        <taxon>Bacillota</taxon>
        <taxon>Bacilli</taxon>
        <taxon>Bacillales</taxon>
        <taxon>Paenibacillaceae</taxon>
        <taxon>Paenibacillus</taxon>
    </lineage>
</organism>
<accession>A0A848M700</accession>
<reference evidence="2 3" key="1">
    <citation type="submission" date="2020-04" db="EMBL/GenBank/DDBJ databases">
        <title>Paenibacillus algicola sp. nov., a novel marine bacterium producing alginate lyase.</title>
        <authorList>
            <person name="Huang H."/>
        </authorList>
    </citation>
    <scope>NUCLEOTIDE SEQUENCE [LARGE SCALE GENOMIC DNA]</scope>
    <source>
        <strain evidence="2 3">L7-75</strain>
    </source>
</reference>
<evidence type="ECO:0000313" key="3">
    <source>
        <dbReference type="Proteomes" id="UP000565468"/>
    </source>
</evidence>
<sequence>MDRSSKLSPQKAKALAEGLVIPAHPLALNSDRKLDERRQRALSRYYAASGAGGIAVGVHSTQFEIRDKGIDLYEPVLRLAAEEVQKANLDTPFIMVAGVCGPTEQAIQEANTAKNLGYDAALLSMGGLSSMSDDEILKRTEEIASIMPVIGFYLQPSVGGKIFSFDFWLRFAEIPNVVAIKMAPFNRYQTIDVVRAVCYSSRRDEISLYTGNDDNIINDLLTTYRFNVNGEIVEKPVIGGLLGHWAVWTRKAVELLEEIKQVRTAGGSISPEWLTRNVEVTDSNAAFFDPAHQFHGCIPGIHEVLRRQGLLEGTWCLNPNETLSPGQAEEIDRVYRDYPHLNDDDFVRENLAHWLAN</sequence>
<evidence type="ECO:0000313" key="2">
    <source>
        <dbReference type="EMBL" id="NMO96416.1"/>
    </source>
</evidence>
<proteinExistence type="predicted"/>
<dbReference type="RefSeq" id="WP_169505198.1">
    <property type="nucleotide sequence ID" value="NZ_JABBPN010000009.1"/>
</dbReference>
<name>A0A848M700_PAELE</name>
<dbReference type="PANTHER" id="PTHR12128:SF51">
    <property type="entry name" value="BLL4205 PROTEIN"/>
    <property type="match status" value="1"/>
</dbReference>
<keyword evidence="1" id="KW-0456">Lyase</keyword>
<dbReference type="SMART" id="SM01130">
    <property type="entry name" value="DHDPS"/>
    <property type="match status" value="1"/>
</dbReference>
<dbReference type="InterPro" id="IPR002220">
    <property type="entry name" value="DapA-like"/>
</dbReference>
<keyword evidence="3" id="KW-1185">Reference proteome</keyword>
<dbReference type="GO" id="GO:0008840">
    <property type="term" value="F:4-hydroxy-tetrahydrodipicolinate synthase activity"/>
    <property type="evidence" value="ECO:0007669"/>
    <property type="project" value="TreeGrafter"/>
</dbReference>
<dbReference type="Gene3D" id="3.20.20.70">
    <property type="entry name" value="Aldolase class I"/>
    <property type="match status" value="1"/>
</dbReference>
<dbReference type="EMBL" id="JABBPN010000009">
    <property type="protein sequence ID" value="NMO96416.1"/>
    <property type="molecule type" value="Genomic_DNA"/>
</dbReference>
<dbReference type="InterPro" id="IPR013785">
    <property type="entry name" value="Aldolase_TIM"/>
</dbReference>
<evidence type="ECO:0000256" key="1">
    <source>
        <dbReference type="ARBA" id="ARBA00023239"/>
    </source>
</evidence>
<dbReference type="PANTHER" id="PTHR12128">
    <property type="entry name" value="DIHYDRODIPICOLINATE SYNTHASE"/>
    <property type="match status" value="1"/>
</dbReference>
<gene>
    <name evidence="2" type="ORF">HII30_11600</name>
</gene>
<dbReference type="Proteomes" id="UP000565468">
    <property type="component" value="Unassembled WGS sequence"/>
</dbReference>